<feature type="domain" description="G-patch" evidence="1">
    <location>
        <begin position="88"/>
        <end position="134"/>
    </location>
</feature>
<keyword evidence="3" id="KW-1185">Reference proteome</keyword>
<evidence type="ECO:0000313" key="3">
    <source>
        <dbReference type="Proteomes" id="UP000636800"/>
    </source>
</evidence>
<dbReference type="GO" id="GO:0003676">
    <property type="term" value="F:nucleic acid binding"/>
    <property type="evidence" value="ECO:0007669"/>
    <property type="project" value="InterPro"/>
</dbReference>
<evidence type="ECO:0000259" key="1">
    <source>
        <dbReference type="PROSITE" id="PS50174"/>
    </source>
</evidence>
<feature type="domain" description="G-patch" evidence="1">
    <location>
        <begin position="157"/>
        <end position="201"/>
    </location>
</feature>
<proteinExistence type="predicted"/>
<dbReference type="Pfam" id="PF01585">
    <property type="entry name" value="G-patch"/>
    <property type="match status" value="2"/>
</dbReference>
<dbReference type="PROSITE" id="PS50174">
    <property type="entry name" value="G_PATCH"/>
    <property type="match status" value="2"/>
</dbReference>
<reference evidence="2 3" key="1">
    <citation type="journal article" date="2020" name="Nat. Food">
        <title>A phased Vanilla planifolia genome enables genetic improvement of flavour and production.</title>
        <authorList>
            <person name="Hasing T."/>
            <person name="Tang H."/>
            <person name="Brym M."/>
            <person name="Khazi F."/>
            <person name="Huang T."/>
            <person name="Chambers A.H."/>
        </authorList>
    </citation>
    <scope>NUCLEOTIDE SEQUENCE [LARGE SCALE GENOMIC DNA]</scope>
    <source>
        <tissue evidence="2">Leaf</tissue>
    </source>
</reference>
<dbReference type="Proteomes" id="UP000636800">
    <property type="component" value="Chromosome 2"/>
</dbReference>
<dbReference type="InterPro" id="IPR000467">
    <property type="entry name" value="G_patch_dom"/>
</dbReference>
<dbReference type="PANTHER" id="PTHR47423:SF2">
    <property type="entry name" value="PROTEIN SQS1"/>
    <property type="match status" value="1"/>
</dbReference>
<dbReference type="EMBL" id="JADCNL010000002">
    <property type="protein sequence ID" value="KAG0491916.1"/>
    <property type="molecule type" value="Genomic_DNA"/>
</dbReference>
<evidence type="ECO:0000313" key="2">
    <source>
        <dbReference type="EMBL" id="KAG0491916.1"/>
    </source>
</evidence>
<dbReference type="SMART" id="SM00443">
    <property type="entry name" value="G_patch"/>
    <property type="match status" value="2"/>
</dbReference>
<comment type="caution">
    <text evidence="2">The sequence shown here is derived from an EMBL/GenBank/DDBJ whole genome shotgun (WGS) entry which is preliminary data.</text>
</comment>
<name>A0A835RGX6_VANPL</name>
<organism evidence="2 3">
    <name type="scientific">Vanilla planifolia</name>
    <name type="common">Vanilla</name>
    <dbReference type="NCBI Taxonomy" id="51239"/>
    <lineage>
        <taxon>Eukaryota</taxon>
        <taxon>Viridiplantae</taxon>
        <taxon>Streptophyta</taxon>
        <taxon>Embryophyta</taxon>
        <taxon>Tracheophyta</taxon>
        <taxon>Spermatophyta</taxon>
        <taxon>Magnoliopsida</taxon>
        <taxon>Liliopsida</taxon>
        <taxon>Asparagales</taxon>
        <taxon>Orchidaceae</taxon>
        <taxon>Vanilloideae</taxon>
        <taxon>Vanilleae</taxon>
        <taxon>Vanilla</taxon>
    </lineage>
</organism>
<protein>
    <recommendedName>
        <fullName evidence="1">G-patch domain-containing protein</fullName>
    </recommendedName>
</protein>
<dbReference type="OrthoDB" id="10248551at2759"/>
<dbReference type="AlphaFoldDB" id="A0A835RGX6"/>
<accession>A0A835RGX6</accession>
<gene>
    <name evidence="2" type="ORF">HPP92_005314</name>
</gene>
<dbReference type="PANTHER" id="PTHR47423">
    <property type="entry name" value="G-PATCH DOMAIN CONTAINING PROTEIN"/>
    <property type="match status" value="1"/>
</dbReference>
<sequence>MEFHPGLKQRRRLIFQRQTSWRIKSFRGKKKQSSRQPYAENPVSFVSCGIMRADSAAELIAADSINTKTEVEVTETTASKLGAFEVHTKGFGSRMMAKMGFVEGSGLGKSGQGMVHPIEAIKRPKSLGLGIEFAESSAAEVRVERDQVIGAAFEKHTKGFGSKMMAKMGFVPGSGLGKDAQGAIAPLTAIRRPRSRGLGAT</sequence>